<feature type="transmembrane region" description="Helical" evidence="3">
    <location>
        <begin position="7"/>
        <end position="25"/>
    </location>
</feature>
<dbReference type="InterPro" id="IPR001223">
    <property type="entry name" value="Glyco_hydro18_cat"/>
</dbReference>
<dbReference type="SMART" id="SM00636">
    <property type="entry name" value="Glyco_18"/>
    <property type="match status" value="1"/>
</dbReference>
<dbReference type="Proteomes" id="UP000590542">
    <property type="component" value="Unassembled WGS sequence"/>
</dbReference>
<proteinExistence type="predicted"/>
<dbReference type="Pfam" id="PF00704">
    <property type="entry name" value="Glyco_hydro_18"/>
    <property type="match status" value="1"/>
</dbReference>
<dbReference type="PANTHER" id="PTHR46290">
    <property type="entry name" value="DI-N-ACETYLCHITOBIASE"/>
    <property type="match status" value="1"/>
</dbReference>
<accession>A0A7X9E6S4</accession>
<dbReference type="GO" id="GO:0009313">
    <property type="term" value="P:oligosaccharide catabolic process"/>
    <property type="evidence" value="ECO:0007669"/>
    <property type="project" value="TreeGrafter"/>
</dbReference>
<evidence type="ECO:0000313" key="5">
    <source>
        <dbReference type="EMBL" id="NMB91546.1"/>
    </source>
</evidence>
<dbReference type="SUPFAM" id="SSF51445">
    <property type="entry name" value="(Trans)glycosidases"/>
    <property type="match status" value="1"/>
</dbReference>
<feature type="domain" description="GH18" evidence="4">
    <location>
        <begin position="55"/>
        <end position="408"/>
    </location>
</feature>
<keyword evidence="3" id="KW-1133">Transmembrane helix</keyword>
<dbReference type="EMBL" id="JAAZNV010000006">
    <property type="protein sequence ID" value="NMB91546.1"/>
    <property type="molecule type" value="Genomic_DNA"/>
</dbReference>
<comment type="caution">
    <text evidence="5">The sequence shown here is derived from an EMBL/GenBank/DDBJ whole genome shotgun (WGS) entry which is preliminary data.</text>
</comment>
<dbReference type="GO" id="GO:0008061">
    <property type="term" value="F:chitin binding"/>
    <property type="evidence" value="ECO:0007669"/>
    <property type="project" value="InterPro"/>
</dbReference>
<dbReference type="InterPro" id="IPR051887">
    <property type="entry name" value="GH18_Domain-Containing"/>
</dbReference>
<dbReference type="InterPro" id="IPR029070">
    <property type="entry name" value="Chitinase_insertion_sf"/>
</dbReference>
<keyword evidence="3" id="KW-0812">Transmembrane</keyword>
<dbReference type="InterPro" id="IPR017853">
    <property type="entry name" value="GH"/>
</dbReference>
<evidence type="ECO:0000259" key="4">
    <source>
        <dbReference type="PROSITE" id="PS51910"/>
    </source>
</evidence>
<keyword evidence="3" id="KW-0472">Membrane</keyword>
<dbReference type="AlphaFoldDB" id="A0A7X9E6S4"/>
<dbReference type="PANTHER" id="PTHR46290:SF1">
    <property type="entry name" value="DI-N-ACETYLCHITOBIASE"/>
    <property type="match status" value="1"/>
</dbReference>
<evidence type="ECO:0000313" key="6">
    <source>
        <dbReference type="Proteomes" id="UP000590542"/>
    </source>
</evidence>
<dbReference type="GO" id="GO:0016798">
    <property type="term" value="F:hydrolase activity, acting on glycosyl bonds"/>
    <property type="evidence" value="ECO:0007669"/>
    <property type="project" value="UniProtKB-KW"/>
</dbReference>
<keyword evidence="1" id="KW-0378">Hydrolase</keyword>
<sequence>MKKELKISLAIFALGVFLFCAILSMKNTNNGGVISPFASNSSVFSLFLKKHDKPRKIIYGYLPWWSIENIKYLQLDKLTHIAYFGLYLEKDGTFTETTTGEDGSAIYEPGLRSWKSSKELKSLINKCNQEGVRVSLTVISHIDETNDAFLNCRECWDNLLVNLKKELDDKGIKDVNLNFEHAEGTKDGISEKFAEFTKFLNEELDKTYGDSFLVVSAFGDSATQSRVSSDLDNLGRYADGIFIMAYDYHRPESETIGPVSPMEGNGENNVTKTVKDFLAKVPPNKIILGVPYYGYNWLVESTDKYAVRVPGSDENGFSQSQSYESVMETIIEVESELKWDDEGKAPYFTYISPETGQLRTAYFENAESLKYKYDLINNENLGGVGIWALGYDGGYSELWNLLYTEFIK</sequence>
<keyword evidence="2" id="KW-0326">Glycosidase</keyword>
<dbReference type="Gene3D" id="3.10.50.10">
    <property type="match status" value="1"/>
</dbReference>
<reference evidence="5 6" key="1">
    <citation type="journal article" date="2020" name="Biotechnol. Biofuels">
        <title>New insights from the biogas microbiome by comprehensive genome-resolved metagenomics of nearly 1600 species originating from multiple anaerobic digesters.</title>
        <authorList>
            <person name="Campanaro S."/>
            <person name="Treu L."/>
            <person name="Rodriguez-R L.M."/>
            <person name="Kovalovszki A."/>
            <person name="Ziels R.M."/>
            <person name="Maus I."/>
            <person name="Zhu X."/>
            <person name="Kougias P.G."/>
            <person name="Basile A."/>
            <person name="Luo G."/>
            <person name="Schluter A."/>
            <person name="Konstantinidis K.T."/>
            <person name="Angelidaki I."/>
        </authorList>
    </citation>
    <scope>NUCLEOTIDE SEQUENCE [LARGE SCALE GENOMIC DNA]</scope>
    <source>
        <strain evidence="5">AS27yjCOA_202</strain>
    </source>
</reference>
<name>A0A7X9E6S4_UNCKA</name>
<organism evidence="5 6">
    <name type="scientific">candidate division WWE3 bacterium</name>
    <dbReference type="NCBI Taxonomy" id="2053526"/>
    <lineage>
        <taxon>Bacteria</taxon>
        <taxon>Katanobacteria</taxon>
    </lineage>
</organism>
<protein>
    <recommendedName>
        <fullName evidence="4">GH18 domain-containing protein</fullName>
    </recommendedName>
</protein>
<dbReference type="PROSITE" id="PS51910">
    <property type="entry name" value="GH18_2"/>
    <property type="match status" value="1"/>
</dbReference>
<gene>
    <name evidence="5" type="ORF">GYA37_01705</name>
</gene>
<dbReference type="InterPro" id="IPR011583">
    <property type="entry name" value="Chitinase_II/V-like_cat"/>
</dbReference>
<evidence type="ECO:0000256" key="2">
    <source>
        <dbReference type="ARBA" id="ARBA00023295"/>
    </source>
</evidence>
<evidence type="ECO:0000256" key="1">
    <source>
        <dbReference type="ARBA" id="ARBA00022801"/>
    </source>
</evidence>
<dbReference type="Gene3D" id="3.20.20.80">
    <property type="entry name" value="Glycosidases"/>
    <property type="match status" value="1"/>
</dbReference>
<evidence type="ECO:0000256" key="3">
    <source>
        <dbReference type="SAM" id="Phobius"/>
    </source>
</evidence>